<dbReference type="InterPro" id="IPR012334">
    <property type="entry name" value="Pectin_lyas_fold"/>
</dbReference>
<dbReference type="InterPro" id="IPR010069">
    <property type="entry name" value="CdiA_FHA1_rpt"/>
</dbReference>
<dbReference type="Pfam" id="PF05860">
    <property type="entry name" value="TPS"/>
    <property type="match status" value="1"/>
</dbReference>
<dbReference type="NCBIfam" id="TIGR01731">
    <property type="entry name" value="fil_hemag_20aa"/>
    <property type="match status" value="6"/>
</dbReference>
<reference evidence="2 3" key="1">
    <citation type="submission" date="2018-06" db="EMBL/GenBank/DDBJ databases">
        <title>Genomic Encyclopedia of Type Strains, Phase IV (KMG-IV): sequencing the most valuable type-strain genomes for metagenomic binning, comparative biology and taxonomic classification.</title>
        <authorList>
            <person name="Goeker M."/>
        </authorList>
    </citation>
    <scope>NUCLEOTIDE SEQUENCE [LARGE SCALE GENOMIC DNA]</scope>
    <source>
        <strain evidence="2 3">DSM 30166</strain>
    </source>
</reference>
<name>A0A366I7Z4_9GAMM</name>
<dbReference type="InterPro" id="IPR008638">
    <property type="entry name" value="FhaB/CdiA-like_TPS"/>
</dbReference>
<accession>A0A366I7Z4</accession>
<organism evidence="2 3">
    <name type="scientific">Brenneria salicis ATCC 15712 = DSM 30166</name>
    <dbReference type="NCBI Taxonomy" id="714314"/>
    <lineage>
        <taxon>Bacteria</taxon>
        <taxon>Pseudomonadati</taxon>
        <taxon>Pseudomonadota</taxon>
        <taxon>Gammaproteobacteria</taxon>
        <taxon>Enterobacterales</taxon>
        <taxon>Pectobacteriaceae</taxon>
        <taxon>Brenneria</taxon>
    </lineage>
</organism>
<dbReference type="Proteomes" id="UP000253046">
    <property type="component" value="Unassembled WGS sequence"/>
</dbReference>
<proteinExistence type="predicted"/>
<protein>
    <submittedName>
        <fullName evidence="2">Adhesin HecA-like repeat protein</fullName>
    </submittedName>
</protein>
<dbReference type="Gene3D" id="2.160.20.10">
    <property type="entry name" value="Single-stranded right-handed beta-helix, Pectin lyase-like"/>
    <property type="match status" value="1"/>
</dbReference>
<sequence>MEINAGIWANDLTVTTGRNRVSADLRQVERRTDNASSASVTPPEQPKLAVDVAQLGGMYAGKIQLIGTEKGVGVRNAGTIGAQAGRRAGGQAGSVTITADGRIENSGSINASQNVQLTGSNLDNHGKVYAQQDVTVNARQQAANRGVLAAQRHTALTADKISNQQGAVLGAGINSDGSVADSGDLSLAAAQRIEANGQHLAGGSLRMAAAEVNADGSQTQATNVTLNASAGSVSSRQAQISADSQLSVAAAKAVNNAGGTLIAGKSLAVRAESLSGDGQLLSLGDMSLTAARRFDNHSDVIANGKLDLTVAGEVTNHRKIQSGNALTLTADRLDNQSGGEISSLKTQLTLTDTLTNCGLIDGGQTRIDAVTLNNIGSGRVYGDWISLQSQTLNNLDENGIGGSIAARQGLNLGIGTLNNRQQALIYSDGAMALGGSLERRDWRRGRLIRSTTTAPRLNRRGTWRCPPVRSITSTTIWSRKRSRPPAISTKRC</sequence>
<keyword evidence="3" id="KW-1185">Reference proteome</keyword>
<dbReference type="Pfam" id="PF05594">
    <property type="entry name" value="Fil_haemagg"/>
    <property type="match status" value="3"/>
</dbReference>
<feature type="domain" description="Filamentous haemagglutinin FhaB/tRNA nuclease CdiA-like TPS" evidence="1">
    <location>
        <begin position="3"/>
        <end position="96"/>
    </location>
</feature>
<gene>
    <name evidence="2" type="ORF">DES54_1058</name>
</gene>
<dbReference type="SUPFAM" id="SSF51126">
    <property type="entry name" value="Pectin lyase-like"/>
    <property type="match status" value="1"/>
</dbReference>
<dbReference type="EMBL" id="QNRY01000005">
    <property type="protein sequence ID" value="RBP65132.1"/>
    <property type="molecule type" value="Genomic_DNA"/>
</dbReference>
<comment type="caution">
    <text evidence="2">The sequence shown here is derived from an EMBL/GenBank/DDBJ whole genome shotgun (WGS) entry which is preliminary data.</text>
</comment>
<evidence type="ECO:0000259" key="1">
    <source>
        <dbReference type="Pfam" id="PF05860"/>
    </source>
</evidence>
<evidence type="ECO:0000313" key="3">
    <source>
        <dbReference type="Proteomes" id="UP000253046"/>
    </source>
</evidence>
<dbReference type="InterPro" id="IPR008619">
    <property type="entry name" value="Filamentous_hemagglutn_rpt"/>
</dbReference>
<dbReference type="AlphaFoldDB" id="A0A366I7Z4"/>
<dbReference type="InterPro" id="IPR011050">
    <property type="entry name" value="Pectin_lyase_fold/virulence"/>
</dbReference>
<evidence type="ECO:0000313" key="2">
    <source>
        <dbReference type="EMBL" id="RBP65132.1"/>
    </source>
</evidence>